<dbReference type="AlphaFoldDB" id="A0A6A3EK79"/>
<dbReference type="Proteomes" id="UP000476176">
    <property type="component" value="Unassembled WGS sequence"/>
</dbReference>
<evidence type="ECO:0000313" key="13">
    <source>
        <dbReference type="Proteomes" id="UP000440367"/>
    </source>
</evidence>
<dbReference type="Proteomes" id="UP000440732">
    <property type="component" value="Unassembled WGS sequence"/>
</dbReference>
<dbReference type="EMBL" id="QXGA01000948">
    <property type="protein sequence ID" value="KAE9134431.1"/>
    <property type="molecule type" value="Genomic_DNA"/>
</dbReference>
<evidence type="ECO:0000313" key="15">
    <source>
        <dbReference type="Proteomes" id="UP000441208"/>
    </source>
</evidence>
<dbReference type="Proteomes" id="UP000437068">
    <property type="component" value="Unassembled WGS sequence"/>
</dbReference>
<evidence type="ECO:0000313" key="14">
    <source>
        <dbReference type="Proteomes" id="UP000440732"/>
    </source>
</evidence>
<dbReference type="OrthoDB" id="10286025at2759"/>
<sequence>MTATSVLCGACTLTGGEISLANGRVECTPAVHASRSSSVERCLRTFRSVRTYSFRR</sequence>
<evidence type="ECO:0000313" key="10">
    <source>
        <dbReference type="Proteomes" id="UP000429523"/>
    </source>
</evidence>
<evidence type="ECO:0000313" key="4">
    <source>
        <dbReference type="EMBL" id="KAE9099510.1"/>
    </source>
</evidence>
<proteinExistence type="predicted"/>
<dbReference type="EMBL" id="QXGF01000966">
    <property type="protein sequence ID" value="KAE8933882.1"/>
    <property type="molecule type" value="Genomic_DNA"/>
</dbReference>
<organism evidence="1 10">
    <name type="scientific">Phytophthora fragariae</name>
    <dbReference type="NCBI Taxonomy" id="53985"/>
    <lineage>
        <taxon>Eukaryota</taxon>
        <taxon>Sar</taxon>
        <taxon>Stramenopiles</taxon>
        <taxon>Oomycota</taxon>
        <taxon>Peronosporomycetes</taxon>
        <taxon>Peronosporales</taxon>
        <taxon>Peronosporaceae</taxon>
        <taxon>Phytophthora</taxon>
    </lineage>
</organism>
<evidence type="ECO:0000313" key="1">
    <source>
        <dbReference type="EMBL" id="KAE8933882.1"/>
    </source>
</evidence>
<dbReference type="EMBL" id="QXGE01003319">
    <property type="protein sequence ID" value="KAE9275746.1"/>
    <property type="molecule type" value="Genomic_DNA"/>
</dbReference>
<reference evidence="10 11" key="1">
    <citation type="submission" date="2018-08" db="EMBL/GenBank/DDBJ databases">
        <title>Genomic investigation of the strawberry pathogen Phytophthora fragariae indicates pathogenicity is determined by transcriptional variation in three key races.</title>
        <authorList>
            <person name="Adams T.M."/>
            <person name="Armitage A.D."/>
            <person name="Sobczyk M.K."/>
            <person name="Bates H.J."/>
            <person name="Dunwell J.M."/>
            <person name="Nellist C.F."/>
            <person name="Harrison R.J."/>
        </authorList>
    </citation>
    <scope>NUCLEOTIDE SEQUENCE [LARGE SCALE GENOMIC DNA]</scope>
    <source>
        <strain evidence="9 12">A4</strain>
        <strain evidence="8 13">BC-1</strain>
        <strain evidence="7 17">BC-23</strain>
        <strain evidence="6 11">NOV-27</strain>
        <strain evidence="5 14">NOV-5</strain>
        <strain evidence="4 15">NOV-71</strain>
        <strain evidence="1 10">NOV-9</strain>
        <strain evidence="3 18">ONT-3</strain>
        <strain evidence="2 16">SCRP245</strain>
    </source>
</reference>
<name>A0A6A3EK79_9STRA</name>
<keyword evidence="11" id="KW-1185">Reference proteome</keyword>
<evidence type="ECO:0000313" key="2">
    <source>
        <dbReference type="EMBL" id="KAE8971586.1"/>
    </source>
</evidence>
<evidence type="ECO:0000313" key="6">
    <source>
        <dbReference type="EMBL" id="KAE9200473.1"/>
    </source>
</evidence>
<dbReference type="EMBL" id="QXGD01001068">
    <property type="protein sequence ID" value="KAE9215730.1"/>
    <property type="molecule type" value="Genomic_DNA"/>
</dbReference>
<dbReference type="EMBL" id="QXGC01001037">
    <property type="protein sequence ID" value="KAE9213075.1"/>
    <property type="molecule type" value="Genomic_DNA"/>
</dbReference>
<protein>
    <submittedName>
        <fullName evidence="1">Uncharacterized protein</fullName>
    </submittedName>
</protein>
<evidence type="ECO:0000313" key="16">
    <source>
        <dbReference type="Proteomes" id="UP000460718"/>
    </source>
</evidence>
<dbReference type="EMBL" id="QXFX01003290">
    <property type="protein sequence ID" value="KAE9069943.1"/>
    <property type="molecule type" value="Genomic_DNA"/>
</dbReference>
<gene>
    <name evidence="9" type="ORF">PF001_g26447</name>
    <name evidence="8" type="ORF">PF002_g17282</name>
    <name evidence="7" type="ORF">PF004_g15448</name>
    <name evidence="6" type="ORF">PF005_g15332</name>
    <name evidence="5" type="ORF">PF006_g14818</name>
    <name evidence="4" type="ORF">PF007_g15848</name>
    <name evidence="1" type="ORF">PF009_g16121</name>
    <name evidence="3" type="ORF">PF010_g26477</name>
    <name evidence="2" type="ORF">PF011_g25982</name>
</gene>
<accession>A0A6A3EK79</accession>
<evidence type="ECO:0000313" key="9">
    <source>
        <dbReference type="EMBL" id="KAE9275746.1"/>
    </source>
</evidence>
<dbReference type="Proteomes" id="UP000429523">
    <property type="component" value="Unassembled WGS sequence"/>
</dbReference>
<comment type="caution">
    <text evidence="1">The sequence shown here is derived from an EMBL/GenBank/DDBJ whole genome shotgun (WGS) entry which is preliminary data.</text>
</comment>
<evidence type="ECO:0000313" key="11">
    <source>
        <dbReference type="Proteomes" id="UP000433483"/>
    </source>
</evidence>
<dbReference type="Proteomes" id="UP000440367">
    <property type="component" value="Unassembled WGS sequence"/>
</dbReference>
<dbReference type="Proteomes" id="UP000433483">
    <property type="component" value="Unassembled WGS sequence"/>
</dbReference>
<evidence type="ECO:0000313" key="18">
    <source>
        <dbReference type="Proteomes" id="UP000488956"/>
    </source>
</evidence>
<evidence type="ECO:0000313" key="12">
    <source>
        <dbReference type="Proteomes" id="UP000437068"/>
    </source>
</evidence>
<dbReference type="Proteomes" id="UP000488956">
    <property type="component" value="Unassembled WGS sequence"/>
</dbReference>
<dbReference type="Proteomes" id="UP000441208">
    <property type="component" value="Unassembled WGS sequence"/>
</dbReference>
<dbReference type="EMBL" id="QXFZ01000992">
    <property type="protein sequence ID" value="KAE9099510.1"/>
    <property type="molecule type" value="Genomic_DNA"/>
</dbReference>
<evidence type="ECO:0000313" key="8">
    <source>
        <dbReference type="EMBL" id="KAE9215730.1"/>
    </source>
</evidence>
<evidence type="ECO:0000313" key="17">
    <source>
        <dbReference type="Proteomes" id="UP000476176"/>
    </source>
</evidence>
<evidence type="ECO:0000313" key="7">
    <source>
        <dbReference type="EMBL" id="KAE9213075.1"/>
    </source>
</evidence>
<evidence type="ECO:0000313" key="5">
    <source>
        <dbReference type="EMBL" id="KAE9134431.1"/>
    </source>
</evidence>
<evidence type="ECO:0000313" key="3">
    <source>
        <dbReference type="EMBL" id="KAE9069943.1"/>
    </source>
</evidence>
<dbReference type="EMBL" id="QXGB01000948">
    <property type="protein sequence ID" value="KAE9200473.1"/>
    <property type="molecule type" value="Genomic_DNA"/>
</dbReference>
<dbReference type="Proteomes" id="UP000460718">
    <property type="component" value="Unassembled WGS sequence"/>
</dbReference>
<dbReference type="EMBL" id="QXFW01003313">
    <property type="protein sequence ID" value="KAE8971586.1"/>
    <property type="molecule type" value="Genomic_DNA"/>
</dbReference>